<comment type="caution">
    <text evidence="2">The sequence shown here is derived from an EMBL/GenBank/DDBJ whole genome shotgun (WGS) entry which is preliminary data.</text>
</comment>
<protein>
    <submittedName>
        <fullName evidence="2">Uncharacterized protein</fullName>
    </submittedName>
</protein>
<proteinExistence type="predicted"/>
<reference evidence="2" key="2">
    <citation type="journal article" date="2024" name="Plant">
        <title>Genomic evolution and insights into agronomic trait innovations of Sesamum species.</title>
        <authorList>
            <person name="Miao H."/>
            <person name="Wang L."/>
            <person name="Qu L."/>
            <person name="Liu H."/>
            <person name="Sun Y."/>
            <person name="Le M."/>
            <person name="Wang Q."/>
            <person name="Wei S."/>
            <person name="Zheng Y."/>
            <person name="Lin W."/>
            <person name="Duan Y."/>
            <person name="Cao H."/>
            <person name="Xiong S."/>
            <person name="Wang X."/>
            <person name="Wei L."/>
            <person name="Li C."/>
            <person name="Ma Q."/>
            <person name="Ju M."/>
            <person name="Zhao R."/>
            <person name="Li G."/>
            <person name="Mu C."/>
            <person name="Tian Q."/>
            <person name="Mei H."/>
            <person name="Zhang T."/>
            <person name="Gao T."/>
            <person name="Zhang H."/>
        </authorList>
    </citation>
    <scope>NUCLEOTIDE SEQUENCE</scope>
    <source>
        <strain evidence="2">KEN1</strain>
    </source>
</reference>
<feature type="compositionally biased region" description="Basic and acidic residues" evidence="1">
    <location>
        <begin position="26"/>
        <end position="50"/>
    </location>
</feature>
<evidence type="ECO:0000256" key="1">
    <source>
        <dbReference type="SAM" id="MobiDB-lite"/>
    </source>
</evidence>
<organism evidence="2">
    <name type="scientific">Sesamum latifolium</name>
    <dbReference type="NCBI Taxonomy" id="2727402"/>
    <lineage>
        <taxon>Eukaryota</taxon>
        <taxon>Viridiplantae</taxon>
        <taxon>Streptophyta</taxon>
        <taxon>Embryophyta</taxon>
        <taxon>Tracheophyta</taxon>
        <taxon>Spermatophyta</taxon>
        <taxon>Magnoliopsida</taxon>
        <taxon>eudicotyledons</taxon>
        <taxon>Gunneridae</taxon>
        <taxon>Pentapetalae</taxon>
        <taxon>asterids</taxon>
        <taxon>lamiids</taxon>
        <taxon>Lamiales</taxon>
        <taxon>Pedaliaceae</taxon>
        <taxon>Sesamum</taxon>
    </lineage>
</organism>
<sequence>MGQQPEHVQACAGSGTQRVLRGPPRRNPERRGTRQKWDVRDNRMPRDRYAAQKPTSAKARARLGRQLRRLAGDVVAARAGIQHAHTR</sequence>
<evidence type="ECO:0000313" key="2">
    <source>
        <dbReference type="EMBL" id="KAL0445331.1"/>
    </source>
</evidence>
<accession>A0AAW2WZE2</accession>
<feature type="region of interest" description="Disordered" evidence="1">
    <location>
        <begin position="1"/>
        <end position="60"/>
    </location>
</feature>
<name>A0AAW2WZE2_9LAMI</name>
<dbReference type="EMBL" id="JACGWN010000007">
    <property type="protein sequence ID" value="KAL0445331.1"/>
    <property type="molecule type" value="Genomic_DNA"/>
</dbReference>
<reference evidence="2" key="1">
    <citation type="submission" date="2020-06" db="EMBL/GenBank/DDBJ databases">
        <authorList>
            <person name="Li T."/>
            <person name="Hu X."/>
            <person name="Zhang T."/>
            <person name="Song X."/>
            <person name="Zhang H."/>
            <person name="Dai N."/>
            <person name="Sheng W."/>
            <person name="Hou X."/>
            <person name="Wei L."/>
        </authorList>
    </citation>
    <scope>NUCLEOTIDE SEQUENCE</scope>
    <source>
        <strain evidence="2">KEN1</strain>
        <tissue evidence="2">Leaf</tissue>
    </source>
</reference>
<gene>
    <name evidence="2" type="ORF">Slati_2255800</name>
</gene>
<dbReference type="AlphaFoldDB" id="A0AAW2WZE2"/>